<keyword evidence="1" id="KW-0812">Transmembrane</keyword>
<dbReference type="EMBL" id="MBEW02000019">
    <property type="protein sequence ID" value="RDY20822.1"/>
    <property type="molecule type" value="Genomic_DNA"/>
</dbReference>
<sequence length="229" mass="25850">MPQFFNSENADTIKFILLLILNGIAYYRLFKSPVGFIPILGQYMFIVKIADRYNSPYRKKYIVLAIASFFSLLLGILIISAALFSIAVTAGAGEGGATILAIGIWGLITIVVILGISVALIYYTYKIIKPLVQDALNNDEVTLITIIFAIFAFVFDLFVIFKADDINNNFRGNEEHFDDKSNYYDNSDVINRDDIFGENDNHQNNSDDVVVIDEKDVDTYDPYNTNNKY</sequence>
<proteinExistence type="predicted"/>
<keyword evidence="1" id="KW-0472">Membrane</keyword>
<organism evidence="2 3">
    <name type="scientific">Criibacterium bergeronii</name>
    <dbReference type="NCBI Taxonomy" id="1871336"/>
    <lineage>
        <taxon>Bacteria</taxon>
        <taxon>Bacillati</taxon>
        <taxon>Bacillota</taxon>
        <taxon>Clostridia</taxon>
        <taxon>Peptostreptococcales</taxon>
        <taxon>Filifactoraceae</taxon>
        <taxon>Criibacterium</taxon>
    </lineage>
</organism>
<accession>A0A371IJZ9</accession>
<dbReference type="RefSeq" id="WP_068912927.1">
    <property type="nucleotide sequence ID" value="NZ_MBEW02000019.1"/>
</dbReference>
<dbReference type="Proteomes" id="UP000093352">
    <property type="component" value="Unassembled WGS sequence"/>
</dbReference>
<evidence type="ECO:0000256" key="1">
    <source>
        <dbReference type="SAM" id="Phobius"/>
    </source>
</evidence>
<feature type="transmembrane region" description="Helical" evidence="1">
    <location>
        <begin position="143"/>
        <end position="161"/>
    </location>
</feature>
<dbReference type="AlphaFoldDB" id="A0A371IJZ9"/>
<protein>
    <submittedName>
        <fullName evidence="2">Uncharacterized protein</fullName>
    </submittedName>
</protein>
<reference evidence="2 3" key="1">
    <citation type="journal article" date="2016" name="Genome Announc.">
        <title>Draft Genome Sequence of Criibacterium bergeronii gen. nov., sp. nov., Strain CCRI-22567T, Isolated from a Vaginal Sample from a Woman with Bacterial Vaginosis.</title>
        <authorList>
            <person name="Maheux A.F."/>
            <person name="Berube E."/>
            <person name="Boudreau D.K."/>
            <person name="Raymond F."/>
            <person name="Corbeil J."/>
            <person name="Roy P.H."/>
            <person name="Boissinot M."/>
            <person name="Omar R.F."/>
        </authorList>
    </citation>
    <scope>NUCLEOTIDE SEQUENCE [LARGE SCALE GENOMIC DNA]</scope>
    <source>
        <strain evidence="2 3">CCRI-22567</strain>
    </source>
</reference>
<evidence type="ECO:0000313" key="3">
    <source>
        <dbReference type="Proteomes" id="UP000093352"/>
    </source>
</evidence>
<dbReference type="STRING" id="1871336.BBG48_08610"/>
<gene>
    <name evidence="2" type="ORF">BBG48_007970</name>
</gene>
<evidence type="ECO:0000313" key="2">
    <source>
        <dbReference type="EMBL" id="RDY20822.1"/>
    </source>
</evidence>
<feature type="transmembrane region" description="Helical" evidence="1">
    <location>
        <begin position="99"/>
        <end position="123"/>
    </location>
</feature>
<name>A0A371IJZ9_9FIRM</name>
<comment type="caution">
    <text evidence="2">The sequence shown here is derived from an EMBL/GenBank/DDBJ whole genome shotgun (WGS) entry which is preliminary data.</text>
</comment>
<feature type="transmembrane region" description="Helical" evidence="1">
    <location>
        <begin position="12"/>
        <end position="29"/>
    </location>
</feature>
<keyword evidence="1" id="KW-1133">Transmembrane helix</keyword>
<feature type="transmembrane region" description="Helical" evidence="1">
    <location>
        <begin position="62"/>
        <end position="87"/>
    </location>
</feature>
<keyword evidence="3" id="KW-1185">Reference proteome</keyword>